<evidence type="ECO:0000256" key="1">
    <source>
        <dbReference type="ARBA" id="ARBA00010617"/>
    </source>
</evidence>
<dbReference type="InterPro" id="IPR036396">
    <property type="entry name" value="Cyt_P450_sf"/>
</dbReference>
<dbReference type="GO" id="GO:0016705">
    <property type="term" value="F:oxidoreductase activity, acting on paired donors, with incorporation or reduction of molecular oxygen"/>
    <property type="evidence" value="ECO:0007669"/>
    <property type="project" value="InterPro"/>
</dbReference>
<dbReference type="Gene3D" id="1.10.630.10">
    <property type="entry name" value="Cytochrome P450"/>
    <property type="match status" value="1"/>
</dbReference>
<dbReference type="STRING" id="1889.SAM40697_5125"/>
<gene>
    <name evidence="3" type="primary">srm6</name>
    <name evidence="3" type="ORF">SAM23877_5631</name>
</gene>
<organism evidence="3 4">
    <name type="scientific">Streptomyces ambofaciens (strain ATCC 23877 / 3486 / DSM 40053 / JCM 4204 / NBRC 12836 / NRRL B-2516)</name>
    <dbReference type="NCBI Taxonomy" id="278992"/>
    <lineage>
        <taxon>Bacteria</taxon>
        <taxon>Bacillati</taxon>
        <taxon>Actinomycetota</taxon>
        <taxon>Actinomycetes</taxon>
        <taxon>Kitasatosporales</taxon>
        <taxon>Streptomycetaceae</taxon>
        <taxon>Streptomyces</taxon>
    </lineage>
</organism>
<dbReference type="KEGG" id="samb:SAM23877_5631"/>
<dbReference type="Proteomes" id="UP000061018">
    <property type="component" value="Chromosome"/>
</dbReference>
<dbReference type="InterPro" id="IPR030958">
    <property type="entry name" value="P450-rel_GT_act"/>
</dbReference>
<keyword evidence="3" id="KW-0808">Transferase</keyword>
<feature type="region of interest" description="Disordered" evidence="2">
    <location>
        <begin position="1"/>
        <end position="20"/>
    </location>
</feature>
<dbReference type="GO" id="GO:0004497">
    <property type="term" value="F:monooxygenase activity"/>
    <property type="evidence" value="ECO:0007669"/>
    <property type="project" value="InterPro"/>
</dbReference>
<reference evidence="4" key="1">
    <citation type="journal article" date="2015" name="J. Biotechnol.">
        <title>Complete genome sequence of Streptomyces ambofaciens ATCC 23877, the spiramycin producer.</title>
        <authorList>
            <person name="Thibessard A."/>
            <person name="Haas D."/>
            <person name="Gerbaud C."/>
            <person name="Aigle B."/>
            <person name="Lautru S."/>
            <person name="Pernodet J.L."/>
            <person name="Leblond P."/>
        </authorList>
    </citation>
    <scope>NUCLEOTIDE SEQUENCE [LARGE SCALE GENOMIC DNA]</scope>
    <source>
        <strain evidence="4">ATCC 23877 / 3486 / DSM 40053 / JCM 4204 / NBRC 12836 / NRRL B-2516</strain>
    </source>
</reference>
<proteinExistence type="inferred from homology"/>
<dbReference type="PANTHER" id="PTHR46696:SF6">
    <property type="entry name" value="P450, PUTATIVE (EUROFUNG)-RELATED"/>
    <property type="match status" value="1"/>
</dbReference>
<protein>
    <submittedName>
        <fullName evidence="3">Glycosyltransferase auxiliary protein</fullName>
    </submittedName>
</protein>
<name>A0A0K2B0L2_STRA7</name>
<dbReference type="NCBIfam" id="TIGR04515">
    <property type="entry name" value="P450_rel_GT_act"/>
    <property type="match status" value="1"/>
</dbReference>
<dbReference type="InterPro" id="IPR002397">
    <property type="entry name" value="Cyt_P450_B"/>
</dbReference>
<accession>A0A0K2B0L2</accession>
<dbReference type="EMBL" id="CP012382">
    <property type="protein sequence ID" value="AKZ58676.1"/>
    <property type="molecule type" value="Genomic_DNA"/>
</dbReference>
<dbReference type="RefSeq" id="WP_053138530.1">
    <property type="nucleotide sequence ID" value="NZ_CP012382.1"/>
</dbReference>
<dbReference type="PANTHER" id="PTHR46696">
    <property type="entry name" value="P450, PUTATIVE (EUROFUNG)-RELATED"/>
    <property type="match status" value="1"/>
</dbReference>
<dbReference type="CDD" id="cd11036">
    <property type="entry name" value="AknT-like"/>
    <property type="match status" value="1"/>
</dbReference>
<evidence type="ECO:0000313" key="4">
    <source>
        <dbReference type="Proteomes" id="UP000061018"/>
    </source>
</evidence>
<comment type="similarity">
    <text evidence="1">Belongs to the cytochrome P450 family.</text>
</comment>
<dbReference type="GO" id="GO:0016740">
    <property type="term" value="F:transferase activity"/>
    <property type="evidence" value="ECO:0007669"/>
    <property type="project" value="UniProtKB-KW"/>
</dbReference>
<dbReference type="PRINTS" id="PR00359">
    <property type="entry name" value="BP450"/>
</dbReference>
<dbReference type="AlphaFoldDB" id="A0A0K2B0L2"/>
<evidence type="ECO:0000313" key="3">
    <source>
        <dbReference type="EMBL" id="AKZ58676.1"/>
    </source>
</evidence>
<evidence type="ECO:0000256" key="2">
    <source>
        <dbReference type="SAM" id="MobiDB-lite"/>
    </source>
</evidence>
<dbReference type="SUPFAM" id="SSF48264">
    <property type="entry name" value="Cytochrome P450"/>
    <property type="match status" value="1"/>
</dbReference>
<sequence length="423" mass="44752">MPTLATETAPASTSTSAGTSTGVRALGRRLQLTRAAHWCAGNQGDPYALILRAVADPEPFEREIRARGPWFRSEQLDAWVTADPEVAAAVLADPRFGTLDRAGRRPDEELLPLAEAFPHHERAELVRLRALAAPVLSRYAPAQAPCAARTTARRVLGRLLPTGDAGFDLVGEVARPYAVELMLRLLGVPGRDRATAARALAACGPQLDARMAPQLLTVARESADAVRTLADLVPELVAEKSRGLGNAEPRPDDVLALLLHDGVAPGDVERIALLLAVGAPEPVVTAVAHTVHRLLGRPGEWERARRTPAAANAVDQVLRERPPARLENRVAHTGLELGGRRITADEHVVVLAAAGREIPGPEPLGGADGPHLALALPLIRLAATTAVQVTAGRLPGLRAEGPPLTRPRSPVLGACARLRVHPG</sequence>